<evidence type="ECO:0000256" key="1">
    <source>
        <dbReference type="SAM" id="SignalP"/>
    </source>
</evidence>
<evidence type="ECO:0000313" key="3">
    <source>
        <dbReference type="Proteomes" id="UP001152888"/>
    </source>
</evidence>
<keyword evidence="3" id="KW-1185">Reference proteome</keyword>
<evidence type="ECO:0000313" key="2">
    <source>
        <dbReference type="EMBL" id="CAH1992688.1"/>
    </source>
</evidence>
<proteinExistence type="predicted"/>
<dbReference type="AlphaFoldDB" id="A0A9P0LG20"/>
<dbReference type="OrthoDB" id="7021379at2759"/>
<feature type="signal peptide" evidence="1">
    <location>
        <begin position="1"/>
        <end position="19"/>
    </location>
</feature>
<dbReference type="Pfam" id="PF15868">
    <property type="entry name" value="MBF2"/>
    <property type="match status" value="1"/>
</dbReference>
<organism evidence="2 3">
    <name type="scientific">Acanthoscelides obtectus</name>
    <name type="common">Bean weevil</name>
    <name type="synonym">Bruchus obtectus</name>
    <dbReference type="NCBI Taxonomy" id="200917"/>
    <lineage>
        <taxon>Eukaryota</taxon>
        <taxon>Metazoa</taxon>
        <taxon>Ecdysozoa</taxon>
        <taxon>Arthropoda</taxon>
        <taxon>Hexapoda</taxon>
        <taxon>Insecta</taxon>
        <taxon>Pterygota</taxon>
        <taxon>Neoptera</taxon>
        <taxon>Endopterygota</taxon>
        <taxon>Coleoptera</taxon>
        <taxon>Polyphaga</taxon>
        <taxon>Cucujiformia</taxon>
        <taxon>Chrysomeloidea</taxon>
        <taxon>Chrysomelidae</taxon>
        <taxon>Bruchinae</taxon>
        <taxon>Bruchini</taxon>
        <taxon>Acanthoscelides</taxon>
    </lineage>
</organism>
<name>A0A9P0LG20_ACAOB</name>
<keyword evidence="1" id="KW-0732">Signal</keyword>
<dbReference type="EMBL" id="CAKOFQ010007152">
    <property type="protein sequence ID" value="CAH1992688.1"/>
    <property type="molecule type" value="Genomic_DNA"/>
</dbReference>
<comment type="caution">
    <text evidence="2">The sequence shown here is derived from an EMBL/GenBank/DDBJ whole genome shotgun (WGS) entry which is preliminary data.</text>
</comment>
<sequence length="135" mass="15050">MRRALFSLIAITSFATVFGSSGGGKRAFEIEDGNCTSALMKDLIYLHYVDRWPIPLVERSDKVEHHGDEKIYCVMVKSVQHKHNNSSVEIVKGGVNHTFIEISLKSDAGYGYAYYIHIFGSNSKLNTSFVTGLSE</sequence>
<reference evidence="2" key="1">
    <citation type="submission" date="2022-03" db="EMBL/GenBank/DDBJ databases">
        <authorList>
            <person name="Sayadi A."/>
        </authorList>
    </citation>
    <scope>NUCLEOTIDE SEQUENCE</scope>
</reference>
<protein>
    <submittedName>
        <fullName evidence="2">Uncharacterized protein</fullName>
    </submittedName>
</protein>
<accession>A0A9P0LG20</accession>
<dbReference type="InterPro" id="IPR031734">
    <property type="entry name" value="MBF2"/>
</dbReference>
<feature type="chain" id="PRO_5040320458" evidence="1">
    <location>
        <begin position="20"/>
        <end position="135"/>
    </location>
</feature>
<gene>
    <name evidence="2" type="ORF">ACAOBT_LOCUS21024</name>
</gene>
<dbReference type="Proteomes" id="UP001152888">
    <property type="component" value="Unassembled WGS sequence"/>
</dbReference>